<organism evidence="17 18">
    <name type="scientific">Phytophthora citrophthora</name>
    <dbReference type="NCBI Taxonomy" id="4793"/>
    <lineage>
        <taxon>Eukaryota</taxon>
        <taxon>Sar</taxon>
        <taxon>Stramenopiles</taxon>
        <taxon>Oomycota</taxon>
        <taxon>Peronosporomycetes</taxon>
        <taxon>Peronosporales</taxon>
        <taxon>Peronosporaceae</taxon>
        <taxon>Phytophthora</taxon>
    </lineage>
</organism>
<evidence type="ECO:0000256" key="8">
    <source>
        <dbReference type="ARBA" id="ARBA00022989"/>
    </source>
</evidence>
<evidence type="ECO:0000256" key="3">
    <source>
        <dbReference type="ARBA" id="ARBA00022538"/>
    </source>
</evidence>
<evidence type="ECO:0000256" key="10">
    <source>
        <dbReference type="ARBA" id="ARBA00023134"/>
    </source>
</evidence>
<evidence type="ECO:0000313" key="17">
    <source>
        <dbReference type="EMBL" id="KAK1932573.1"/>
    </source>
</evidence>
<dbReference type="Gene3D" id="3.40.50.720">
    <property type="entry name" value="NAD(P)-binding Rossmann-like Domain"/>
    <property type="match status" value="2"/>
</dbReference>
<keyword evidence="3" id="KW-0633">Potassium transport</keyword>
<feature type="domain" description="CP-type G" evidence="16">
    <location>
        <begin position="2409"/>
        <end position="2582"/>
    </location>
</feature>
<dbReference type="PANTHER" id="PTHR10027">
    <property type="entry name" value="CALCIUM-ACTIVATED POTASSIUM CHANNEL ALPHA CHAIN"/>
    <property type="match status" value="1"/>
</dbReference>
<keyword evidence="7" id="KW-0630">Potassium</keyword>
<sequence>MKNHRVLPGRRGPRFSSTDSTAPLGNDSEFISVRFKTKKTRFGQQFNILRRLAAIAAAMQYVNVSMTATWWALRLLSGAQNPPEVLRTFPSSLIEGYLGEGLIHDSPLVQNVLNGDTSPRDYALFLESEAHTSTTGCSGMPLFNSEIYNFDFLSGGYQGIVADTKYNVSTLNDMELVVVVVDCSFRQIKLGDPSSVRVYNLVRSRVDSKHLYLITMSLNTQEYEIPELHKRGPAVVGMLTLVDDMQDDNVKQFYMVATTYPYQRLPNFEVYEHVGITNDSRLKLTSIPRDPTKQPIKQMITARKRGFFSSDSQSNVRVMYSVLTGLNATTALTRWEWIGEAVTIDSWAWVHCIHFFFGLQTIYSLIVLAFVTYQKIHNGKIWIGDPFASLSTSGLVMRAILIVITWALDSFWELNEYAMSRASMLIGSQPVLVHKELVHADLMVIFLGLVGLVSYIFRERIDPSVTIFWFEFVHQYRLKFLRSAPAVIDEIASYSAAQYDIGIAKVTPLLAAMSPLRMWSSFQFPSKNPTFLAASFFPTAYLVVGISSFAIVRKLYKWQHPDAVRPRSSHSTDTSGNEKTAMTTKGIMTNFEISTGAELQTRFGLISDYNNYVYFKGMKFASPDGVYCSGYVIVNGKFLVSTKHLLSIALMKLVHARFTNVYAYEVDGNTVKDTARLVHPTTFMWSDLWCLNVTKSAVQPILQGPRKPSLDSTALRESQYVSVSKSKQTIMRWQVFNILRRLAAIAAAIQYVIVSWSATYWAMQVLSGAHNPTETLRVFPSSLIEGYLGNGLIHDSPLVQKVLNGDTAPRDYALFLESETKTSTQNCSTTPHFNPAIYNYDFLGHRYRGIVADTKYNITALEELELVVMVVDCTFRQILVGDPSVIRVFNLVRSRADHSALYLVTMSLNMQEYEVRDLNKKGPALVGTLTMVEDMRDTNVEQFYMVATSYPYQRVPNFEMYELVGVTNESYLELRSIPRDPLTHPVKHLITARKRGFYNGDSQGNVRVMYSILEGLNAKTALTRWEWIGEAVIVDSWAWVHFIHFFFGLQTIYSLLVLFLVTYQKIRSGKVWIGDPFSSLSTAGLVGRGILVLISCFLDNFWSVNEYAMSRASMLTGSQTVRVHREIMHADIMVIFLSLVGFISSIFRERIDPSIAIFLFEFIHKYRLTLLKTAPAVVEKVSVYSDKQWNLGIAKVTPVLAAMSPMRMWSSFQFPAKDPVFIIISFFPTTYLLVTISALAIFRKIYRFKYPDKVHTRSSQSTDTSGNEKMVMTTRGIMTNFEISTGAELQTRFGLISDYNNYVYFKGMKFASPDGVYASGYVIVNGKFLVSTKHLLSIALMKLFHARFTNVYAYEVDGNTVKDTARLVHPTTFMWSDLWRLNVTMAETPSSPTIKKKVPKHLRHAISTRNKVVGKPRPKRKPRVYLMQRFEGEPLREWVQRNLESSLAGSVFRLMMAVLSTYQALFHVSLNWTGLRPTLDNWMQEVDFSLNIVFTLEYALQVYAAFDRLEYALGFFPMVEFAVVLPSWFDLISANVASITSTSLLPQISRMLRPLRFIRIFRLVQFATSSLQQQAWAAMLTIVSIVFTTAGVVQATEACLGSCDDDDARVCKCHDWSFPNLLYFAVVSISTLGYGDISPVSLSGKFVIAFVILFTFIVVPIQVNRIQATITSHTDYSSAYSEAKLHPHVILTGFVNADTLAVFFGEFFHPSNLNWNERVVILNAAPPTPEINKVLHAHDSKVQYIVGSPMLDEDLTRAMLCDASACYVLVNRQSARPQYADQCCALITIALRRGNPTCPIYAQIIKSRNAATLLKMGASDVVVIGMLKFSILGRSCQVHGLPTLLLNLLAQCNSDLDSHHSSLQWQRQYLHGYMHGIFLVDIPRTFSGLTFGDLIRFLYDKTSIIPLAMLTDDGVRFIDMEFKLGAISDPNLCCKVYAIAKGLTAVEGVMKIPPEQILSYRKGVRRKGKSASSSSALEMKKIKPALGNEIEQIRESIINMYTVAEDYDVEAAMGLVERDFNPLYNTSSNERLLGEMSEYERFAALGVPEDVTDHIVVCGFPSDTYHFIKTIREAPMPDDTTPSPTVVFLASDCLDEREFDRLRGFCDVYFVQGSPVNFGDLKKTNIRSAISVLILTQASEAQYSDPNMVDADAITIVRYIVEISQRTRMPNLVVELDKSSNVKLLSSLANERRTSSAFGLPALVVRNVSYRSPRHDSVVSAISRRDSFWSSLDEGDGNTDASFVLEEFIASGRVFMNSMMDSLMSECYRKPWITQFLHLLINGNINDLEERRLFQVDAPEELVALKYGECFRKFLDMASCTVIGLWRPERGVVLPHPCVFINPPMELQIEPGDLFFVVGKPKRHISSNRNYSSSVAYKCIVPAKMSAFRSKFLYPAKVNWFPGHMALARRQMVAQMDAVDVLIEVRDARIPWSSANPVLEEAFGKSKPRLVVFNKSDLANANMQQRVEYQCKQELGSATDCLFTSVTKGKRLQAILQWCNKNSQAQFKSTAGSMVMVVGIPNVGKSSLINEFRRLSNSGKLAKGRKRATVGPTPGVTVRNDIIKVNDKPAVYVVDTPGVMLPNIPSAETGMRLALTGAIKDEVVGTELIADYMLFLLNQMKSTRYVDALKLPGPTDDIHELFKLVYKRCGALGKEPDVQDRLAAQFVLAEFRRGMFGNFTLDPITSNVVKPAAAST</sequence>
<evidence type="ECO:0000256" key="13">
    <source>
        <dbReference type="SAM" id="MobiDB-lite"/>
    </source>
</evidence>
<dbReference type="Pfam" id="PF00520">
    <property type="entry name" value="Ion_trans"/>
    <property type="match status" value="1"/>
</dbReference>
<evidence type="ECO:0000256" key="2">
    <source>
        <dbReference type="ARBA" id="ARBA00022448"/>
    </source>
</evidence>
<feature type="domain" description="RCK N-terminal" evidence="15">
    <location>
        <begin position="2052"/>
        <end position="2194"/>
    </location>
</feature>
<dbReference type="Gene3D" id="1.20.120.350">
    <property type="entry name" value="Voltage-gated potassium channels. Chain C"/>
    <property type="match status" value="1"/>
</dbReference>
<dbReference type="InterPro" id="IPR030378">
    <property type="entry name" value="G_CP_dom"/>
</dbReference>
<dbReference type="SUPFAM" id="SSF81324">
    <property type="entry name" value="Voltage-gated potassium channels"/>
    <property type="match status" value="1"/>
</dbReference>
<dbReference type="PANTHER" id="PTHR10027:SF10">
    <property type="entry name" value="SLOWPOKE 2, ISOFORM D"/>
    <property type="match status" value="1"/>
</dbReference>
<dbReference type="CDD" id="cd01856">
    <property type="entry name" value="YlqF"/>
    <property type="match status" value="1"/>
</dbReference>
<feature type="transmembrane region" description="Helical" evidence="14">
    <location>
        <begin position="531"/>
        <end position="552"/>
    </location>
</feature>
<feature type="transmembrane region" description="Helical" evidence="14">
    <location>
        <begin position="383"/>
        <end position="408"/>
    </location>
</feature>
<evidence type="ECO:0000313" key="18">
    <source>
        <dbReference type="Proteomes" id="UP001259832"/>
    </source>
</evidence>
<keyword evidence="4 14" id="KW-0812">Transmembrane</keyword>
<dbReference type="GO" id="GO:0005267">
    <property type="term" value="F:potassium channel activity"/>
    <property type="evidence" value="ECO:0007669"/>
    <property type="project" value="UniProtKB-KW"/>
</dbReference>
<dbReference type="PROSITE" id="PS51201">
    <property type="entry name" value="RCK_N"/>
    <property type="match status" value="2"/>
</dbReference>
<dbReference type="Pfam" id="PF22614">
    <property type="entry name" value="Slo-like_RCK"/>
    <property type="match status" value="2"/>
</dbReference>
<comment type="subcellular location">
    <subcellularLocation>
        <location evidence="1">Membrane</location>
        <topology evidence="1">Multi-pass membrane protein</topology>
    </subcellularLocation>
</comment>
<evidence type="ECO:0000256" key="14">
    <source>
        <dbReference type="SAM" id="Phobius"/>
    </source>
</evidence>
<evidence type="ECO:0000256" key="4">
    <source>
        <dbReference type="ARBA" id="ARBA00022692"/>
    </source>
</evidence>
<dbReference type="GO" id="GO:0016020">
    <property type="term" value="C:membrane"/>
    <property type="evidence" value="ECO:0007669"/>
    <property type="project" value="UniProtKB-SubCell"/>
</dbReference>
<feature type="transmembrane region" description="Helical" evidence="14">
    <location>
        <begin position="1574"/>
        <end position="1596"/>
    </location>
</feature>
<dbReference type="InterPro" id="IPR023179">
    <property type="entry name" value="GTP-bd_ortho_bundle_sf"/>
</dbReference>
<evidence type="ECO:0000256" key="6">
    <source>
        <dbReference type="ARBA" id="ARBA00022826"/>
    </source>
</evidence>
<dbReference type="InterPro" id="IPR005821">
    <property type="entry name" value="Ion_trans_dom"/>
</dbReference>
<dbReference type="Gene3D" id="1.10.287.70">
    <property type="match status" value="1"/>
</dbReference>
<evidence type="ECO:0000256" key="9">
    <source>
        <dbReference type="ARBA" id="ARBA00023065"/>
    </source>
</evidence>
<gene>
    <name evidence="17" type="ORF">P3T76_012157</name>
</gene>
<evidence type="ECO:0000256" key="7">
    <source>
        <dbReference type="ARBA" id="ARBA00022958"/>
    </source>
</evidence>
<dbReference type="InterPro" id="IPR003148">
    <property type="entry name" value="RCK_N"/>
</dbReference>
<dbReference type="PROSITE" id="PS51721">
    <property type="entry name" value="G_CP"/>
    <property type="match status" value="1"/>
</dbReference>
<feature type="transmembrane region" description="Helical" evidence="14">
    <location>
        <begin position="742"/>
        <end position="763"/>
    </location>
</feature>
<feature type="transmembrane region" description="Helical" evidence="14">
    <location>
        <begin position="437"/>
        <end position="457"/>
    </location>
</feature>
<feature type="transmembrane region" description="Helical" evidence="14">
    <location>
        <begin position="347"/>
        <end position="371"/>
    </location>
</feature>
<evidence type="ECO:0000256" key="1">
    <source>
        <dbReference type="ARBA" id="ARBA00004141"/>
    </source>
</evidence>
<feature type="region of interest" description="Disordered" evidence="13">
    <location>
        <begin position="1"/>
        <end position="21"/>
    </location>
</feature>
<feature type="transmembrane region" description="Helical" evidence="14">
    <location>
        <begin position="1127"/>
        <end position="1147"/>
    </location>
</feature>
<dbReference type="InterPro" id="IPR027417">
    <property type="entry name" value="P-loop_NTPase"/>
</dbReference>
<dbReference type="GO" id="GO:0005525">
    <property type="term" value="F:GTP binding"/>
    <property type="evidence" value="ECO:0007669"/>
    <property type="project" value="UniProtKB-KW"/>
</dbReference>
<evidence type="ECO:0000259" key="15">
    <source>
        <dbReference type="PROSITE" id="PS51201"/>
    </source>
</evidence>
<dbReference type="Gene3D" id="3.40.50.300">
    <property type="entry name" value="P-loop containing nucleotide triphosphate hydrolases"/>
    <property type="match status" value="1"/>
</dbReference>
<keyword evidence="12" id="KW-0407">Ion channel</keyword>
<name>A0AAD9LDE3_9STRA</name>
<keyword evidence="9" id="KW-0406">Ion transport</keyword>
<feature type="transmembrane region" description="Helical" evidence="14">
    <location>
        <begin position="1220"/>
        <end position="1242"/>
    </location>
</feature>
<evidence type="ECO:0000256" key="11">
    <source>
        <dbReference type="ARBA" id="ARBA00023136"/>
    </source>
</evidence>
<feature type="compositionally biased region" description="Basic residues" evidence="13">
    <location>
        <begin position="1"/>
        <end position="13"/>
    </location>
</feature>
<reference evidence="17" key="1">
    <citation type="submission" date="2023-08" db="EMBL/GenBank/DDBJ databases">
        <title>Reference Genome Resource for the Citrus Pathogen Phytophthora citrophthora.</title>
        <authorList>
            <person name="Moller H."/>
            <person name="Coetzee B."/>
            <person name="Rose L.J."/>
            <person name="Van Niekerk J.M."/>
        </authorList>
    </citation>
    <scope>NUCLEOTIDE SEQUENCE</scope>
    <source>
        <strain evidence="17">STE-U-9442</strain>
    </source>
</reference>
<dbReference type="Pfam" id="PF03493">
    <property type="entry name" value="BK_channel_a"/>
    <property type="match status" value="1"/>
</dbReference>
<keyword evidence="2" id="KW-0813">Transport</keyword>
<comment type="caution">
    <text evidence="17">The sequence shown here is derived from an EMBL/GenBank/DDBJ whole genome shotgun (WGS) entry which is preliminary data.</text>
</comment>
<dbReference type="Pfam" id="PF01926">
    <property type="entry name" value="MMR_HSR1"/>
    <property type="match status" value="1"/>
</dbReference>
<feature type="domain" description="RCK N-terminal" evidence="15">
    <location>
        <begin position="1686"/>
        <end position="1823"/>
    </location>
</feature>
<dbReference type="Proteomes" id="UP001259832">
    <property type="component" value="Unassembled WGS sequence"/>
</dbReference>
<keyword evidence="11 14" id="KW-0472">Membrane</keyword>
<dbReference type="Gene3D" id="1.10.1580.10">
    <property type="match status" value="1"/>
</dbReference>
<keyword evidence="8 14" id="KW-1133">Transmembrane helix</keyword>
<keyword evidence="10" id="KW-0342">GTP-binding</keyword>
<feature type="transmembrane region" description="Helical" evidence="14">
    <location>
        <begin position="1616"/>
        <end position="1634"/>
    </location>
</feature>
<dbReference type="SUPFAM" id="SSF52540">
    <property type="entry name" value="P-loop containing nucleoside triphosphate hydrolases"/>
    <property type="match status" value="1"/>
</dbReference>
<evidence type="ECO:0000256" key="12">
    <source>
        <dbReference type="ARBA" id="ARBA00023303"/>
    </source>
</evidence>
<protein>
    <submittedName>
        <fullName evidence="17">Mitochondrial ribosome-associated GTPase 1</fullName>
    </submittedName>
</protein>
<dbReference type="InterPro" id="IPR027359">
    <property type="entry name" value="Volt_channel_dom_sf"/>
</dbReference>
<feature type="transmembrane region" description="Helical" evidence="14">
    <location>
        <begin position="501"/>
        <end position="519"/>
    </location>
</feature>
<dbReference type="EMBL" id="JASMQC010000029">
    <property type="protein sequence ID" value="KAK1932573.1"/>
    <property type="molecule type" value="Genomic_DNA"/>
</dbReference>
<proteinExistence type="predicted"/>
<accession>A0AAD9LDE3</accession>
<dbReference type="InterPro" id="IPR047871">
    <property type="entry name" value="K_chnl_Slo-like"/>
</dbReference>
<keyword evidence="18" id="KW-1185">Reference proteome</keyword>
<dbReference type="InterPro" id="IPR006073">
    <property type="entry name" value="GTP-bd"/>
</dbReference>
<evidence type="ECO:0000259" key="16">
    <source>
        <dbReference type="PROSITE" id="PS51721"/>
    </source>
</evidence>
<dbReference type="InterPro" id="IPR003929">
    <property type="entry name" value="K_chnl_BK_asu"/>
</dbReference>
<feature type="transmembrane region" description="Helical" evidence="14">
    <location>
        <begin position="1037"/>
        <end position="1061"/>
    </location>
</feature>
<keyword evidence="5" id="KW-0547">Nucleotide-binding</keyword>
<feature type="transmembrane region" description="Helical" evidence="14">
    <location>
        <begin position="1646"/>
        <end position="1663"/>
    </location>
</feature>
<evidence type="ECO:0000256" key="5">
    <source>
        <dbReference type="ARBA" id="ARBA00022741"/>
    </source>
</evidence>
<keyword evidence="6" id="KW-0631">Potassium channel</keyword>